<dbReference type="InterPro" id="IPR001214">
    <property type="entry name" value="SET_dom"/>
</dbReference>
<dbReference type="VEuPathDB" id="FungiDB:GGTG_10698"/>
<dbReference type="InterPro" id="IPR046341">
    <property type="entry name" value="SET_dom_sf"/>
</dbReference>
<dbReference type="Pfam" id="PF00856">
    <property type="entry name" value="SET"/>
    <property type="match status" value="1"/>
</dbReference>
<feature type="compositionally biased region" description="Low complexity" evidence="1">
    <location>
        <begin position="18"/>
        <end position="35"/>
    </location>
</feature>
<reference evidence="5" key="1">
    <citation type="submission" date="2010-07" db="EMBL/GenBank/DDBJ databases">
        <title>The genome sequence of Gaeumannomyces graminis var. tritici strain R3-111a-1.</title>
        <authorList>
            <consortium name="The Broad Institute Genome Sequencing Platform"/>
            <person name="Ma L.-J."/>
            <person name="Dead R."/>
            <person name="Young S."/>
            <person name="Zeng Q."/>
            <person name="Koehrsen M."/>
            <person name="Alvarado L."/>
            <person name="Berlin A."/>
            <person name="Chapman S.B."/>
            <person name="Chen Z."/>
            <person name="Freedman E."/>
            <person name="Gellesch M."/>
            <person name="Goldberg J."/>
            <person name="Griggs A."/>
            <person name="Gujja S."/>
            <person name="Heilman E.R."/>
            <person name="Heiman D."/>
            <person name="Hepburn T."/>
            <person name="Howarth C."/>
            <person name="Jen D."/>
            <person name="Larson L."/>
            <person name="Mehta T."/>
            <person name="Neiman D."/>
            <person name="Pearson M."/>
            <person name="Roberts A."/>
            <person name="Saif S."/>
            <person name="Shea T."/>
            <person name="Shenoy N."/>
            <person name="Sisk P."/>
            <person name="Stolte C."/>
            <person name="Sykes S."/>
            <person name="Walk T."/>
            <person name="White J."/>
            <person name="Yandava C."/>
            <person name="Haas B."/>
            <person name="Nusbaum C."/>
            <person name="Birren B."/>
        </authorList>
    </citation>
    <scope>NUCLEOTIDE SEQUENCE [LARGE SCALE GENOMIC DNA]</scope>
    <source>
        <strain evidence="5">R3-111a-1</strain>
    </source>
</reference>
<reference evidence="3" key="2">
    <citation type="submission" date="2010-07" db="EMBL/GenBank/DDBJ databases">
        <authorList>
            <consortium name="The Broad Institute Genome Sequencing Platform"/>
            <consortium name="Broad Institute Genome Sequencing Center for Infectious Disease"/>
            <person name="Ma L.-J."/>
            <person name="Dead R."/>
            <person name="Young S."/>
            <person name="Zeng Q."/>
            <person name="Koehrsen M."/>
            <person name="Alvarado L."/>
            <person name="Berlin A."/>
            <person name="Chapman S.B."/>
            <person name="Chen Z."/>
            <person name="Freedman E."/>
            <person name="Gellesch M."/>
            <person name="Goldberg J."/>
            <person name="Griggs A."/>
            <person name="Gujja S."/>
            <person name="Heilman E.R."/>
            <person name="Heiman D."/>
            <person name="Hepburn T."/>
            <person name="Howarth C."/>
            <person name="Jen D."/>
            <person name="Larson L."/>
            <person name="Mehta T."/>
            <person name="Neiman D."/>
            <person name="Pearson M."/>
            <person name="Roberts A."/>
            <person name="Saif S."/>
            <person name="Shea T."/>
            <person name="Shenoy N."/>
            <person name="Sisk P."/>
            <person name="Stolte C."/>
            <person name="Sykes S."/>
            <person name="Walk T."/>
            <person name="White J."/>
            <person name="Yandava C."/>
            <person name="Haas B."/>
            <person name="Nusbaum C."/>
            <person name="Birren B."/>
        </authorList>
    </citation>
    <scope>NUCLEOTIDE SEQUENCE</scope>
    <source>
        <strain evidence="3">R3-111a-1</strain>
    </source>
</reference>
<dbReference type="STRING" id="644352.J3PB24"/>
<evidence type="ECO:0000256" key="1">
    <source>
        <dbReference type="SAM" id="MobiDB-lite"/>
    </source>
</evidence>
<organism evidence="3">
    <name type="scientific">Gaeumannomyces tritici (strain R3-111a-1)</name>
    <name type="common">Wheat and barley take-all root rot fungus</name>
    <name type="synonym">Gaeumannomyces graminis var. tritici</name>
    <dbReference type="NCBI Taxonomy" id="644352"/>
    <lineage>
        <taxon>Eukaryota</taxon>
        <taxon>Fungi</taxon>
        <taxon>Dikarya</taxon>
        <taxon>Ascomycota</taxon>
        <taxon>Pezizomycotina</taxon>
        <taxon>Sordariomycetes</taxon>
        <taxon>Sordariomycetidae</taxon>
        <taxon>Magnaporthales</taxon>
        <taxon>Magnaporthaceae</taxon>
        <taxon>Gaeumannomyces</taxon>
    </lineage>
</organism>
<dbReference type="AlphaFoldDB" id="J3PB24"/>
<dbReference type="Gene3D" id="1.25.40.10">
    <property type="entry name" value="Tetratricopeptide repeat domain"/>
    <property type="match status" value="1"/>
</dbReference>
<protein>
    <recommendedName>
        <fullName evidence="2">SET domain-containing protein</fullName>
    </recommendedName>
</protein>
<feature type="domain" description="SET" evidence="2">
    <location>
        <begin position="126"/>
        <end position="289"/>
    </location>
</feature>
<keyword evidence="5" id="KW-1185">Reference proteome</keyword>
<reference evidence="4" key="4">
    <citation type="journal article" date="2015" name="G3 (Bethesda)">
        <title>Genome sequences of three phytopathogenic species of the Magnaporthaceae family of fungi.</title>
        <authorList>
            <person name="Okagaki L.H."/>
            <person name="Nunes C.C."/>
            <person name="Sailsbery J."/>
            <person name="Clay B."/>
            <person name="Brown D."/>
            <person name="John T."/>
            <person name="Oh Y."/>
            <person name="Young N."/>
            <person name="Fitzgerald M."/>
            <person name="Haas B.J."/>
            <person name="Zeng Q."/>
            <person name="Young S."/>
            <person name="Adiconis X."/>
            <person name="Fan L."/>
            <person name="Levin J.Z."/>
            <person name="Mitchell T.K."/>
            <person name="Okubara P.A."/>
            <person name="Farman M.L."/>
            <person name="Kohn L.M."/>
            <person name="Birren B."/>
            <person name="Ma L.-J."/>
            <person name="Dean R.A."/>
        </authorList>
    </citation>
    <scope>NUCLEOTIDE SEQUENCE</scope>
    <source>
        <strain evidence="4">R3-111a-1</strain>
    </source>
</reference>
<dbReference type="Gene3D" id="2.170.270.10">
    <property type="entry name" value="SET domain"/>
    <property type="match status" value="1"/>
</dbReference>
<dbReference type="eggNOG" id="ENOG502S9U6">
    <property type="taxonomic scope" value="Eukaryota"/>
</dbReference>
<dbReference type="InterPro" id="IPR011990">
    <property type="entry name" value="TPR-like_helical_dom_sf"/>
</dbReference>
<reference evidence="4" key="5">
    <citation type="submission" date="2018-04" db="UniProtKB">
        <authorList>
            <consortium name="EnsemblFungi"/>
        </authorList>
    </citation>
    <scope>IDENTIFICATION</scope>
    <source>
        <strain evidence="4">R3-111a-1</strain>
    </source>
</reference>
<dbReference type="SUPFAM" id="SSF82199">
    <property type="entry name" value="SET domain"/>
    <property type="match status" value="1"/>
</dbReference>
<proteinExistence type="predicted"/>
<dbReference type="EMBL" id="GL385400">
    <property type="protein sequence ID" value="EJT71440.1"/>
    <property type="molecule type" value="Genomic_DNA"/>
</dbReference>
<dbReference type="PANTHER" id="PTHR47332:SF6">
    <property type="entry name" value="SET DOMAIN-CONTAINING PROTEIN"/>
    <property type="match status" value="1"/>
</dbReference>
<gene>
    <name evidence="4" type="primary">20351156</name>
    <name evidence="3" type="ORF">GGTG_10698</name>
</gene>
<dbReference type="EnsemblFungi" id="EJT71440">
    <property type="protein sequence ID" value="EJT71440"/>
    <property type="gene ID" value="GGTG_10698"/>
</dbReference>
<dbReference type="HOGENOM" id="CLU_028281_6_0_1"/>
<feature type="region of interest" description="Disordered" evidence="1">
    <location>
        <begin position="1"/>
        <end position="36"/>
    </location>
</feature>
<dbReference type="RefSeq" id="XP_009226837.1">
    <property type="nucleotide sequence ID" value="XM_009228573.1"/>
</dbReference>
<evidence type="ECO:0000313" key="5">
    <source>
        <dbReference type="Proteomes" id="UP000006039"/>
    </source>
</evidence>
<dbReference type="InterPro" id="IPR053185">
    <property type="entry name" value="SET_domain_protein"/>
</dbReference>
<evidence type="ECO:0000259" key="2">
    <source>
        <dbReference type="PROSITE" id="PS50280"/>
    </source>
</evidence>
<dbReference type="PROSITE" id="PS50280">
    <property type="entry name" value="SET"/>
    <property type="match status" value="1"/>
</dbReference>
<dbReference type="OrthoDB" id="438641at2759"/>
<sequence>MPFGHRGRLDSPGFTKCTPPLDDTTATDDPSTWAPWTHRPVCINSTKLEVIHHDAGGDNERNAGVPEAARADDTRRFCVYTNVHLGDGGLSIITTPEQAADSLHLFEDPNLPAALYSAANDGGGAQRYKVVDIPEKGGKGVVATRAIRRFEPIILESGVVLADTDFPRAVERTAGYRLLHEAVDRLPEATVRAVMGLARGSAFARDEVEDVLRTNAFAGELGGQPHMTLFPAVSVAKVGELSGRLQMFKAMADVLNPSAFPRFSRRSVVTAIVAARDIKPGEEITITYSTTTNHINALPDSSLGLPYDERQERLKTVWGFECTCDQCAVLEPERAASDRRLADVQRKRREIVSAIGTRDAARAVRLCHEVLDALATEDLPALFAEEYEVLARVHHLVGRDADAVRYARMALKVLGLYGSLDRDDEYVAVEGLLSAFSRPRVPAGGESPGR</sequence>
<evidence type="ECO:0000313" key="4">
    <source>
        <dbReference type="EnsemblFungi" id="EJT71440"/>
    </source>
</evidence>
<dbReference type="Proteomes" id="UP000006039">
    <property type="component" value="Unassembled WGS sequence"/>
</dbReference>
<accession>J3PB24</accession>
<name>J3PB24_GAET3</name>
<dbReference type="GeneID" id="20351156"/>
<reference evidence="3" key="3">
    <citation type="submission" date="2010-09" db="EMBL/GenBank/DDBJ databases">
        <title>Annotation of Gaeumannomyces graminis var. tritici R3-111a-1.</title>
        <authorList>
            <consortium name="The Broad Institute Genome Sequencing Platform"/>
            <person name="Ma L.-J."/>
            <person name="Dead R."/>
            <person name="Young S.K."/>
            <person name="Zeng Q."/>
            <person name="Gargeya S."/>
            <person name="Fitzgerald M."/>
            <person name="Haas B."/>
            <person name="Abouelleil A."/>
            <person name="Alvarado L."/>
            <person name="Arachchi H.M."/>
            <person name="Berlin A."/>
            <person name="Brown A."/>
            <person name="Chapman S.B."/>
            <person name="Chen Z."/>
            <person name="Dunbar C."/>
            <person name="Freedman E."/>
            <person name="Gearin G."/>
            <person name="Gellesch M."/>
            <person name="Goldberg J."/>
            <person name="Griggs A."/>
            <person name="Gujja S."/>
            <person name="Heiman D."/>
            <person name="Howarth C."/>
            <person name="Larson L."/>
            <person name="Lui A."/>
            <person name="MacDonald P.J.P."/>
            <person name="Mehta T."/>
            <person name="Montmayeur A."/>
            <person name="Murphy C."/>
            <person name="Neiman D."/>
            <person name="Pearson M."/>
            <person name="Priest M."/>
            <person name="Roberts A."/>
            <person name="Saif S."/>
            <person name="Shea T."/>
            <person name="Shenoy N."/>
            <person name="Sisk P."/>
            <person name="Stolte C."/>
            <person name="Sykes S."/>
            <person name="Yandava C."/>
            <person name="Wortman J."/>
            <person name="Nusbaum C."/>
            <person name="Birren B."/>
        </authorList>
    </citation>
    <scope>NUCLEOTIDE SEQUENCE</scope>
    <source>
        <strain evidence="3">R3-111a-1</strain>
    </source>
</reference>
<evidence type="ECO:0000313" key="3">
    <source>
        <dbReference type="EMBL" id="EJT71440.1"/>
    </source>
</evidence>
<dbReference type="PANTHER" id="PTHR47332">
    <property type="entry name" value="SET DOMAIN-CONTAINING PROTEIN 5"/>
    <property type="match status" value="1"/>
</dbReference>